<feature type="transmembrane region" description="Helical" evidence="6">
    <location>
        <begin position="715"/>
        <end position="734"/>
    </location>
</feature>
<evidence type="ECO:0000259" key="7">
    <source>
        <dbReference type="PROSITE" id="PS50156"/>
    </source>
</evidence>
<feature type="transmembrane region" description="Helical" evidence="6">
    <location>
        <begin position="219"/>
        <end position="235"/>
    </location>
</feature>
<organism evidence="8 9">
    <name type="scientific">Candidatus Abyssobacteria bacterium SURF_17</name>
    <dbReference type="NCBI Taxonomy" id="2093361"/>
    <lineage>
        <taxon>Bacteria</taxon>
        <taxon>Pseudomonadati</taxon>
        <taxon>Candidatus Hydrogenedentota</taxon>
        <taxon>Candidatus Abyssobacteria</taxon>
    </lineage>
</organism>
<accession>A0A419F6D8</accession>
<evidence type="ECO:0000313" key="9">
    <source>
        <dbReference type="Proteomes" id="UP000285961"/>
    </source>
</evidence>
<dbReference type="Pfam" id="PF03176">
    <property type="entry name" value="MMPL"/>
    <property type="match status" value="2"/>
</dbReference>
<feature type="domain" description="SSD" evidence="7">
    <location>
        <begin position="245"/>
        <end position="369"/>
    </location>
</feature>
<dbReference type="AlphaFoldDB" id="A0A419F6D8"/>
<evidence type="ECO:0000256" key="2">
    <source>
        <dbReference type="ARBA" id="ARBA00022475"/>
    </source>
</evidence>
<feature type="transmembrane region" description="Helical" evidence="6">
    <location>
        <begin position="346"/>
        <end position="369"/>
    </location>
</feature>
<keyword evidence="4 6" id="KW-1133">Transmembrane helix</keyword>
<reference evidence="8 9" key="1">
    <citation type="journal article" date="2017" name="ISME J.">
        <title>Energy and carbon metabolisms in a deep terrestrial subsurface fluid microbial community.</title>
        <authorList>
            <person name="Momper L."/>
            <person name="Jungbluth S.P."/>
            <person name="Lee M.D."/>
            <person name="Amend J.P."/>
        </authorList>
    </citation>
    <scope>NUCLEOTIDE SEQUENCE [LARGE SCALE GENOMIC DNA]</scope>
    <source>
        <strain evidence="8">SURF_17</strain>
    </source>
</reference>
<keyword evidence="5 6" id="KW-0472">Membrane</keyword>
<dbReference type="EMBL" id="QZKI01000021">
    <property type="protein sequence ID" value="RJP74019.1"/>
    <property type="molecule type" value="Genomic_DNA"/>
</dbReference>
<evidence type="ECO:0000256" key="6">
    <source>
        <dbReference type="SAM" id="Phobius"/>
    </source>
</evidence>
<feature type="transmembrane region" description="Helical" evidence="6">
    <location>
        <begin position="662"/>
        <end position="684"/>
    </location>
</feature>
<evidence type="ECO:0000313" key="8">
    <source>
        <dbReference type="EMBL" id="RJP74019.1"/>
    </source>
</evidence>
<dbReference type="PANTHER" id="PTHR33406:SF13">
    <property type="entry name" value="MEMBRANE PROTEIN YDFJ"/>
    <property type="match status" value="1"/>
</dbReference>
<keyword evidence="2" id="KW-1003">Cell membrane</keyword>
<comment type="subcellular location">
    <subcellularLocation>
        <location evidence="1">Cell membrane</location>
        <topology evidence="1">Multi-pass membrane protein</topology>
    </subcellularLocation>
</comment>
<evidence type="ECO:0000256" key="3">
    <source>
        <dbReference type="ARBA" id="ARBA00022692"/>
    </source>
</evidence>
<feature type="transmembrane region" description="Helical" evidence="6">
    <location>
        <begin position="638"/>
        <end position="656"/>
    </location>
</feature>
<comment type="caution">
    <text evidence="8">The sequence shown here is derived from an EMBL/GenBank/DDBJ whole genome shotgun (WGS) entry which is preliminary data.</text>
</comment>
<feature type="domain" description="SSD" evidence="7">
    <location>
        <begin position="638"/>
        <end position="765"/>
    </location>
</feature>
<dbReference type="SUPFAM" id="SSF82866">
    <property type="entry name" value="Multidrug efflux transporter AcrB transmembrane domain"/>
    <property type="match status" value="2"/>
</dbReference>
<dbReference type="Proteomes" id="UP000285961">
    <property type="component" value="Unassembled WGS sequence"/>
</dbReference>
<sequence length="789" mass="86802">MDRFYKFIARFPKATILIVLIATVGIAVPVRSLRLETDVETMMPQHHPVFIYNKKVEEIFGTKKMIIVGIIHEGPHGVFNPQTLKLVEQLSLRIEGLDGIIGEDIVSLQTLDNIVGSEGGLEVVRLMETAPETQEAADEIRRATLDNEMFINNVVSPDGAATSIFGKIETGYDKVEMYDRIKRMVLEDFELGDNQVIIAGRPVIEGTIGRYAAEDMRKTLPLVTLVSLIVLWLTLRTARGVLLPITVVISSVLWTLGIMALLNIPLYAVTTVLPVLLMAIGLAYGIHIINRYYEEAAARSHTGRTELVISTMHQMWAPVTMASLTTAAGFLSLATSDMMPIKYLGIFTAIGVVSALVFSLTFIPAWLVLLPVRYPGLKQASADAEINPLRRDRLSRALVGSGQWIAEHPKTIVTITVVVIIFGVAGLFRVYVDGSLLSNFQPDSEVLIADTILNQKFGGTNTLNIIIEGQEQDDMKSPDILRAIENLQRELERTDEVGATLSLADYIKRMNRVMNENQKEYLCIPNSRELVAQYLLLYSLSGDPDDFDDVVDYDYRLANMRIRINSDHSPVLKKVIENVNASAARLFAGLSPKVHLAGHVMTSYTFNNLIIRGQTLSILTAIAMVFLITSLMFRSPTAGLFCIIPVAIATLLNFSLMGATGIPLGVTTALLSGMGIGIGVDYAIHFVARYRWLSQTTSDCKERIQATLGTAGRAILFNALVITAGFLVLMISNFPPSRWLSALVSLNMVACFLGALTVLPACMVLFRPTFADRIGGRPPTPFRTKASII</sequence>
<feature type="transmembrane region" description="Helical" evidence="6">
    <location>
        <begin position="314"/>
        <end position="334"/>
    </location>
</feature>
<dbReference type="PROSITE" id="PS50156">
    <property type="entry name" value="SSD"/>
    <property type="match status" value="2"/>
</dbReference>
<protein>
    <submittedName>
        <fullName evidence="8">RND family transporter</fullName>
    </submittedName>
</protein>
<name>A0A419F6D8_9BACT</name>
<evidence type="ECO:0000256" key="5">
    <source>
        <dbReference type="ARBA" id="ARBA00023136"/>
    </source>
</evidence>
<evidence type="ECO:0000256" key="4">
    <source>
        <dbReference type="ARBA" id="ARBA00022989"/>
    </source>
</evidence>
<feature type="transmembrane region" description="Helical" evidence="6">
    <location>
        <begin position="242"/>
        <end position="266"/>
    </location>
</feature>
<proteinExistence type="predicted"/>
<dbReference type="GO" id="GO:0005886">
    <property type="term" value="C:plasma membrane"/>
    <property type="evidence" value="ECO:0007669"/>
    <property type="project" value="UniProtKB-SubCell"/>
</dbReference>
<dbReference type="InterPro" id="IPR004869">
    <property type="entry name" value="MMPL_dom"/>
</dbReference>
<gene>
    <name evidence="8" type="ORF">C4532_03230</name>
</gene>
<feature type="transmembrane region" description="Helical" evidence="6">
    <location>
        <begin position="272"/>
        <end position="293"/>
    </location>
</feature>
<feature type="transmembrane region" description="Helical" evidence="6">
    <location>
        <begin position="412"/>
        <end position="432"/>
    </location>
</feature>
<dbReference type="Gene3D" id="1.20.1640.10">
    <property type="entry name" value="Multidrug efflux transporter AcrB transmembrane domain"/>
    <property type="match status" value="2"/>
</dbReference>
<feature type="transmembrane region" description="Helical" evidence="6">
    <location>
        <begin position="609"/>
        <end position="631"/>
    </location>
</feature>
<keyword evidence="3 6" id="KW-0812">Transmembrane</keyword>
<dbReference type="PANTHER" id="PTHR33406">
    <property type="entry name" value="MEMBRANE PROTEIN MJ1562-RELATED"/>
    <property type="match status" value="1"/>
</dbReference>
<dbReference type="InterPro" id="IPR050545">
    <property type="entry name" value="Mycobact_MmpL"/>
</dbReference>
<evidence type="ECO:0000256" key="1">
    <source>
        <dbReference type="ARBA" id="ARBA00004651"/>
    </source>
</evidence>
<dbReference type="InterPro" id="IPR000731">
    <property type="entry name" value="SSD"/>
</dbReference>
<feature type="transmembrane region" description="Helical" evidence="6">
    <location>
        <begin position="740"/>
        <end position="766"/>
    </location>
</feature>